<organism evidence="1 2">
    <name type="scientific">Spiroplasma phoeniceum P40</name>
    <dbReference type="NCBI Taxonomy" id="1276259"/>
    <lineage>
        <taxon>Bacteria</taxon>
        <taxon>Bacillati</taxon>
        <taxon>Mycoplasmatota</taxon>
        <taxon>Mollicutes</taxon>
        <taxon>Entomoplasmatales</taxon>
        <taxon>Spiroplasmataceae</taxon>
        <taxon>Spiroplasma</taxon>
    </lineage>
</organism>
<name>A0A345DMG0_9MOLU</name>
<gene>
    <name evidence="1" type="ORF">SDAV_00404</name>
</gene>
<sequence>MRAMVKVEKLVKKILKNTRKHIKKLARALGFSKKQSVQIATKNTHNLIETMESYRKITDSEQNLNFEPGFLTNISWTFLNNDSTKDEDGYEIPIKLNDEPIYESIYEAIPEPIYYNIPSSKNEPIYDYLPPAKPVPELRKETIITFPKLDSTKVSDVYKNITENENDAVEENTVER</sequence>
<dbReference type="KEGG" id="sphh:SDAV_00404"/>
<dbReference type="AlphaFoldDB" id="A0A345DMG0"/>
<proteinExistence type="predicted"/>
<keyword evidence="2" id="KW-1185">Reference proteome</keyword>
<accession>A0A345DMG0</accession>
<evidence type="ECO:0000313" key="1">
    <source>
        <dbReference type="EMBL" id="AXF95398.1"/>
    </source>
</evidence>
<dbReference type="Proteomes" id="UP000253689">
    <property type="component" value="Chromosome"/>
</dbReference>
<evidence type="ECO:0000313" key="2">
    <source>
        <dbReference type="Proteomes" id="UP000253689"/>
    </source>
</evidence>
<dbReference type="EMBL" id="CP031088">
    <property type="protein sequence ID" value="AXF95398.1"/>
    <property type="molecule type" value="Genomic_DNA"/>
</dbReference>
<protein>
    <submittedName>
        <fullName evidence="1">Uncharacterized protein</fullName>
    </submittedName>
</protein>
<reference evidence="2" key="1">
    <citation type="submission" date="2018-07" db="EMBL/GenBank/DDBJ databases">
        <title>Complete Genome Sequence of Spiroplasma phoeniceum.</title>
        <authorList>
            <person name="Davis R.E."/>
            <person name="Shao J.Y."/>
            <person name="Zhao Y."/>
            <person name="Silver A."/>
            <person name="Stump z."/>
            <person name="Gasparich G."/>
        </authorList>
    </citation>
    <scope>NUCLEOTIDE SEQUENCE [LARGE SCALE GENOMIC DNA]</scope>
    <source>
        <strain evidence="2">P40</strain>
    </source>
</reference>